<evidence type="ECO:0000256" key="4">
    <source>
        <dbReference type="ARBA" id="ARBA00022792"/>
    </source>
</evidence>
<protein>
    <recommendedName>
        <fullName evidence="8">ATP synthase subunit 4</fullName>
    </recommendedName>
</protein>
<comment type="subunit">
    <text evidence="8">F-type ATPases have 2 components, CF(1) - the catalytic core - and CF(0) - the membrane proton channel. In yeast, the dimeric form of ATP synthase consists of 17 polypeptides: alpha, beta, gamma, delta, epsilon, 4 (B), 5 (OSCP), 6 (A), 8, 9 (C), d, E (Tim11), f, g, h, i/j and k.</text>
</comment>
<reference evidence="9 10" key="1">
    <citation type="journal article" date="2017" name="Mycologia">
        <title>Bifiguratus adelaidae, gen. et sp. nov., a new member of Mucoromycotina in endophytic and soil-dwelling habitats.</title>
        <authorList>
            <person name="Torres-Cruz T.J."/>
            <person name="Billingsley Tobias T.L."/>
            <person name="Almatruk M."/>
            <person name="Hesse C."/>
            <person name="Kuske C.R."/>
            <person name="Desiro A."/>
            <person name="Benucci G.M."/>
            <person name="Bonito G."/>
            <person name="Stajich J.E."/>
            <person name="Dunlap C."/>
            <person name="Arnold A.E."/>
            <person name="Porras-Alfaro A."/>
        </authorList>
    </citation>
    <scope>NUCLEOTIDE SEQUENCE [LARGE SCALE GENOMIC DNA]</scope>
    <source>
        <strain evidence="9 10">AZ0501</strain>
    </source>
</reference>
<evidence type="ECO:0000256" key="6">
    <source>
        <dbReference type="ARBA" id="ARBA00023128"/>
    </source>
</evidence>
<dbReference type="PANTHER" id="PTHR12733">
    <property type="entry name" value="MITOCHONDRIAL ATP SYNTHASE B CHAIN"/>
    <property type="match status" value="1"/>
</dbReference>
<evidence type="ECO:0000256" key="2">
    <source>
        <dbReference type="ARBA" id="ARBA00022547"/>
    </source>
</evidence>
<evidence type="ECO:0000256" key="1">
    <source>
        <dbReference type="ARBA" id="ARBA00022448"/>
    </source>
</evidence>
<dbReference type="InterPro" id="IPR013837">
    <property type="entry name" value="ATP_synth_F0_suB"/>
</dbReference>
<dbReference type="AlphaFoldDB" id="A0A261Y0X8"/>
<accession>A0A261Y0X8</accession>
<dbReference type="PANTHER" id="PTHR12733:SF3">
    <property type="entry name" value="ATP SYNTHASE F(0) COMPLEX SUBUNIT B1, MITOCHONDRIAL"/>
    <property type="match status" value="1"/>
</dbReference>
<keyword evidence="5 8" id="KW-0406">Ion transport</keyword>
<comment type="caution">
    <text evidence="9">The sequence shown here is derived from an EMBL/GenBank/DDBJ whole genome shotgun (WGS) entry which is preliminary data.</text>
</comment>
<dbReference type="Proteomes" id="UP000242875">
    <property type="component" value="Unassembled WGS sequence"/>
</dbReference>
<gene>
    <name evidence="9" type="ORF">BZG36_03122</name>
</gene>
<dbReference type="EMBL" id="MVBO01000051">
    <property type="protein sequence ID" value="OZJ04154.1"/>
    <property type="molecule type" value="Genomic_DNA"/>
</dbReference>
<dbReference type="GO" id="GO:0046933">
    <property type="term" value="F:proton-transporting ATP synthase activity, rotational mechanism"/>
    <property type="evidence" value="ECO:0007669"/>
    <property type="project" value="EnsemblFungi"/>
</dbReference>
<keyword evidence="10" id="KW-1185">Reference proteome</keyword>
<keyword evidence="7 8" id="KW-0472">Membrane</keyword>
<evidence type="ECO:0000256" key="8">
    <source>
        <dbReference type="RuleBase" id="RU368017"/>
    </source>
</evidence>
<comment type="function">
    <text evidence="8">Subunit b, of the mitochondrial membrane ATP synthase complex (F(1)F(0) ATP synthase or Complex V) that produces ATP from ADP in the presence of a proton gradient across the membrane which is generated by electron transport complexes of the respiratory chain. ATP synthase complex consist of a soluble F(1) head domain - the catalytic core - and a membrane F(1) domain - the membrane proton channel. These two domains are linked by a central stalk rotating inside the F(1) region and a stationary peripheral stalk. During catalysis, ATP synthesis in the catalytic domain of F(1) is coupled via a rotary mechanism of the central stalk subunits to proton translocation. In vivo, can only synthesize ATP although its ATP hydrolase activity can be activated artificially in vitro. Part of the complex F(0) domain. Part of the complex F(0) domain and the peripheric stalk, which acts as a stator to hold the catalytic alpha(3)beta(3) subcomplex and subunit a/ATP6 static relative to the rotary elements.</text>
</comment>
<keyword evidence="2 8" id="KW-0138">CF(0)</keyword>
<evidence type="ECO:0000256" key="7">
    <source>
        <dbReference type="ARBA" id="ARBA00023136"/>
    </source>
</evidence>
<comment type="similarity">
    <text evidence="8">Belongs to the eukaryotic ATPase B chain family.</text>
</comment>
<keyword evidence="1 8" id="KW-0813">Transport</keyword>
<dbReference type="FunFam" id="1.20.5.2210:FF:000002">
    <property type="entry name" value="ATP synthase subunit 4 mitochondrial"/>
    <property type="match status" value="1"/>
</dbReference>
<dbReference type="GO" id="GO:0065003">
    <property type="term" value="P:protein-containing complex assembly"/>
    <property type="evidence" value="ECO:0007669"/>
    <property type="project" value="EnsemblFungi"/>
</dbReference>
<keyword evidence="6 8" id="KW-0496">Mitochondrion</keyword>
<comment type="subcellular location">
    <subcellularLocation>
        <location evidence="8">Mitochondrion</location>
    </subcellularLocation>
    <subcellularLocation>
        <location evidence="8">Mitochondrion inner membrane</location>
    </subcellularLocation>
</comment>
<keyword evidence="3 8" id="KW-0375">Hydrogen ion transport</keyword>
<sequence length="241" mass="26767">MSLRVLNRTSSLAAAKSLARTVRQPVASASVRHYSAAQDDKQVEPKQKANAIIDALPGNSLISKTGYLTLGTGLATFLISKEIYVLNEETLVLIAFGGLMTGLLSYMREPYKAMADEHINRIKNVLTKAREGHKNAVRSRIDQVGEMKDIVKTTKDLFALSKETARLEAEAFELKQKIAVASEVKSVLDSWVRYEASVREREQRKLADQVIAKIMGELEDPKVQKQILDQAVSDVERIARA</sequence>
<evidence type="ECO:0000313" key="9">
    <source>
        <dbReference type="EMBL" id="OZJ04154.1"/>
    </source>
</evidence>
<keyword evidence="4 8" id="KW-0999">Mitochondrion inner membrane</keyword>
<evidence type="ECO:0000256" key="5">
    <source>
        <dbReference type="ARBA" id="ARBA00023065"/>
    </source>
</evidence>
<dbReference type="OrthoDB" id="67388at2759"/>
<dbReference type="InterPro" id="IPR008688">
    <property type="entry name" value="ATP_synth_Bsub_B/MI25"/>
</dbReference>
<organism evidence="9 10">
    <name type="scientific">Bifiguratus adelaidae</name>
    <dbReference type="NCBI Taxonomy" id="1938954"/>
    <lineage>
        <taxon>Eukaryota</taxon>
        <taxon>Fungi</taxon>
        <taxon>Fungi incertae sedis</taxon>
        <taxon>Mucoromycota</taxon>
        <taxon>Mucoromycotina</taxon>
        <taxon>Endogonomycetes</taxon>
        <taxon>Endogonales</taxon>
        <taxon>Endogonales incertae sedis</taxon>
        <taxon>Bifiguratus</taxon>
    </lineage>
</organism>
<dbReference type="GO" id="GO:0046961">
    <property type="term" value="F:proton-transporting ATPase activity, rotational mechanism"/>
    <property type="evidence" value="ECO:0007669"/>
    <property type="project" value="EnsemblFungi"/>
</dbReference>
<dbReference type="GO" id="GO:0045259">
    <property type="term" value="C:proton-transporting ATP synthase complex"/>
    <property type="evidence" value="ECO:0007669"/>
    <property type="project" value="UniProtKB-KW"/>
</dbReference>
<dbReference type="SUPFAM" id="SSF161060">
    <property type="entry name" value="ATP synthase B chain-like"/>
    <property type="match status" value="1"/>
</dbReference>
<dbReference type="Gene3D" id="1.20.5.2210">
    <property type="match status" value="1"/>
</dbReference>
<dbReference type="GO" id="GO:0005743">
    <property type="term" value="C:mitochondrial inner membrane"/>
    <property type="evidence" value="ECO:0007669"/>
    <property type="project" value="UniProtKB-SubCell"/>
</dbReference>
<dbReference type="Pfam" id="PF05405">
    <property type="entry name" value="Mt_ATP-synt_B"/>
    <property type="match status" value="1"/>
</dbReference>
<evidence type="ECO:0000313" key="10">
    <source>
        <dbReference type="Proteomes" id="UP000242875"/>
    </source>
</evidence>
<evidence type="ECO:0000256" key="3">
    <source>
        <dbReference type="ARBA" id="ARBA00022781"/>
    </source>
</evidence>
<name>A0A261Y0X8_9FUNG</name>
<proteinExistence type="inferred from homology"/>